<evidence type="ECO:0000259" key="8">
    <source>
        <dbReference type="Pfam" id="PF25145"/>
    </source>
</evidence>
<dbReference type="InterPro" id="IPR002810">
    <property type="entry name" value="NfeD-like_C"/>
</dbReference>
<dbReference type="GO" id="GO:0005886">
    <property type="term" value="C:plasma membrane"/>
    <property type="evidence" value="ECO:0007669"/>
    <property type="project" value="TreeGrafter"/>
</dbReference>
<gene>
    <name evidence="9" type="ORF">D0466_07750</name>
</gene>
<evidence type="ECO:0000256" key="3">
    <source>
        <dbReference type="ARBA" id="ARBA00022989"/>
    </source>
</evidence>
<dbReference type="Pfam" id="PF24961">
    <property type="entry name" value="NfeD_membrane"/>
    <property type="match status" value="1"/>
</dbReference>
<dbReference type="AlphaFoldDB" id="A0A372LII9"/>
<dbReference type="Gene3D" id="3.90.226.10">
    <property type="entry name" value="2-enoyl-CoA Hydratase, Chain A, domain 1"/>
    <property type="match status" value="1"/>
</dbReference>
<evidence type="ECO:0000313" key="9">
    <source>
        <dbReference type="EMBL" id="RFU66091.1"/>
    </source>
</evidence>
<dbReference type="Pfam" id="PF25145">
    <property type="entry name" value="NfeD1b_N"/>
    <property type="match status" value="1"/>
</dbReference>
<reference evidence="9 10" key="1">
    <citation type="submission" date="2018-08" db="EMBL/GenBank/DDBJ databases">
        <title>Bacillus chawlae sp. nov., Bacillus glennii sp. nov., and Bacillus saganii sp. nov. Isolated from the Vehicle Assembly Building at Kennedy Space Center where the Viking Spacecraft were Assembled.</title>
        <authorList>
            <person name="Seuylemezian A."/>
            <person name="Vaishampayan P."/>
        </authorList>
    </citation>
    <scope>NUCLEOTIDE SEQUENCE [LARGE SCALE GENOMIC DNA]</scope>
    <source>
        <strain evidence="9 10">V44-8</strain>
    </source>
</reference>
<dbReference type="PANTHER" id="PTHR33507">
    <property type="entry name" value="INNER MEMBRANE PROTEIN YBBJ"/>
    <property type="match status" value="1"/>
</dbReference>
<keyword evidence="3 5" id="KW-1133">Transmembrane helix</keyword>
<dbReference type="PANTHER" id="PTHR33507:SF3">
    <property type="entry name" value="INNER MEMBRANE PROTEIN YBBJ"/>
    <property type="match status" value="1"/>
</dbReference>
<dbReference type="Gene3D" id="2.40.50.140">
    <property type="entry name" value="Nucleic acid-binding proteins"/>
    <property type="match status" value="1"/>
</dbReference>
<dbReference type="InterPro" id="IPR029045">
    <property type="entry name" value="ClpP/crotonase-like_dom_sf"/>
</dbReference>
<dbReference type="CDD" id="cd07021">
    <property type="entry name" value="Clp_protease_NfeD_like"/>
    <property type="match status" value="1"/>
</dbReference>
<dbReference type="SUPFAM" id="SSF52096">
    <property type="entry name" value="ClpP/crotonase"/>
    <property type="match status" value="1"/>
</dbReference>
<feature type="transmembrane region" description="Helical" evidence="5">
    <location>
        <begin position="242"/>
        <end position="260"/>
    </location>
</feature>
<comment type="caution">
    <text evidence="9">The sequence shown here is derived from an EMBL/GenBank/DDBJ whole genome shotgun (WGS) entry which is preliminary data.</text>
</comment>
<protein>
    <submittedName>
        <fullName evidence="9">Nodulation protein NfeD</fullName>
    </submittedName>
</protein>
<evidence type="ECO:0000259" key="6">
    <source>
        <dbReference type="Pfam" id="PF01957"/>
    </source>
</evidence>
<evidence type="ECO:0000256" key="1">
    <source>
        <dbReference type="ARBA" id="ARBA00004141"/>
    </source>
</evidence>
<feature type="transmembrane region" description="Helical" evidence="5">
    <location>
        <begin position="315"/>
        <end position="337"/>
    </location>
</feature>
<feature type="domain" description="NfeD-like C-terminal" evidence="6">
    <location>
        <begin position="367"/>
        <end position="420"/>
    </location>
</feature>
<organism evidence="9 10">
    <name type="scientific">Peribacillus glennii</name>
    <dbReference type="NCBI Taxonomy" id="2303991"/>
    <lineage>
        <taxon>Bacteria</taxon>
        <taxon>Bacillati</taxon>
        <taxon>Bacillota</taxon>
        <taxon>Bacilli</taxon>
        <taxon>Bacillales</taxon>
        <taxon>Bacillaceae</taxon>
        <taxon>Peribacillus</taxon>
    </lineage>
</organism>
<keyword evidence="10" id="KW-1185">Reference proteome</keyword>
<dbReference type="InterPro" id="IPR052165">
    <property type="entry name" value="Membrane_assoc_protease"/>
</dbReference>
<sequence>MFAFALFPQYSSAKSETVYIVPVEDTVENGLYAFLKRALKTAESNKADLVILDINTPGGAVDAAGKIGKLISETPIRTAAFVNNRALSAGAYISLNADEIYMVPNATMGSAAVIDSSGNMAEKKAQSYWVAAMETAAEQNGRDPRYARAMAQEGVNLPEFEAKKGSLLTLTAAEAERAGYSEGTVAGRAVLLKEFGLEDADIRHVNETFSEKLARLLTSPFVVPLLLTIAAVGLVIEVFSPGFGIPGLAGITALILFFYGHLVAGLAGYETVALFVIGMFLIVLEFFLPGGITGVLGLVAVIASLFMASGNVVNMALSIFIALTASILVSILFVKVFRRKMNFFKKIILTDSTNTEKGYVSNQNRLELMGKQGRALTDLRPSGTALIDEERVDVVTEGSFITKGSLVRVIKAEGSRIVVREVNE</sequence>
<comment type="subcellular location">
    <subcellularLocation>
        <location evidence="1">Membrane</location>
        <topology evidence="1">Multi-pass membrane protein</topology>
    </subcellularLocation>
</comment>
<evidence type="ECO:0000256" key="5">
    <source>
        <dbReference type="SAM" id="Phobius"/>
    </source>
</evidence>
<feature type="domain" description="NfeD1b N-terminal" evidence="8">
    <location>
        <begin position="17"/>
        <end position="204"/>
    </location>
</feature>
<dbReference type="Proteomes" id="UP000262939">
    <property type="component" value="Unassembled WGS sequence"/>
</dbReference>
<evidence type="ECO:0000256" key="4">
    <source>
        <dbReference type="ARBA" id="ARBA00023136"/>
    </source>
</evidence>
<evidence type="ECO:0000256" key="2">
    <source>
        <dbReference type="ARBA" id="ARBA00022692"/>
    </source>
</evidence>
<feature type="transmembrane region" description="Helical" evidence="5">
    <location>
        <begin position="272"/>
        <end position="303"/>
    </location>
</feature>
<dbReference type="Pfam" id="PF01957">
    <property type="entry name" value="NfeD"/>
    <property type="match status" value="1"/>
</dbReference>
<proteinExistence type="predicted"/>
<dbReference type="InterPro" id="IPR012340">
    <property type="entry name" value="NA-bd_OB-fold"/>
</dbReference>
<feature type="transmembrane region" description="Helical" evidence="5">
    <location>
        <begin position="213"/>
        <end position="236"/>
    </location>
</feature>
<keyword evidence="4 5" id="KW-0472">Membrane</keyword>
<feature type="domain" description="NfeD integral membrane" evidence="7">
    <location>
        <begin position="222"/>
        <end position="335"/>
    </location>
</feature>
<dbReference type="InterPro" id="IPR056738">
    <property type="entry name" value="NfeD1b_N"/>
</dbReference>
<name>A0A372LII9_9BACI</name>
<dbReference type="OrthoDB" id="9806253at2"/>
<evidence type="ECO:0000313" key="10">
    <source>
        <dbReference type="Proteomes" id="UP000262939"/>
    </source>
</evidence>
<accession>A0A372LII9</accession>
<dbReference type="EMBL" id="QVTD01000003">
    <property type="protein sequence ID" value="RFU66091.1"/>
    <property type="molecule type" value="Genomic_DNA"/>
</dbReference>
<keyword evidence="2 5" id="KW-0812">Transmembrane</keyword>
<evidence type="ECO:0000259" key="7">
    <source>
        <dbReference type="Pfam" id="PF24961"/>
    </source>
</evidence>
<dbReference type="InterPro" id="IPR056739">
    <property type="entry name" value="NfeD_membrane"/>
</dbReference>